<proteinExistence type="inferred from homology"/>
<comment type="similarity">
    <text evidence="1 5">Belongs to the metallo-dependent hydrolases superfamily. NagA family.</text>
</comment>
<dbReference type="PANTHER" id="PTHR11113">
    <property type="entry name" value="N-ACETYLGLUCOSAMINE-6-PHOSPHATE DEACETYLASE"/>
    <property type="match status" value="1"/>
</dbReference>
<evidence type="ECO:0000259" key="6">
    <source>
        <dbReference type="Pfam" id="PF01979"/>
    </source>
</evidence>
<dbReference type="PANTHER" id="PTHR11113:SF14">
    <property type="entry name" value="N-ACETYLGLUCOSAMINE-6-PHOSPHATE DEACETYLASE"/>
    <property type="match status" value="1"/>
</dbReference>
<dbReference type="PIRSF" id="PIRSF038994">
    <property type="entry name" value="NagA"/>
    <property type="match status" value="1"/>
</dbReference>
<accession>A0ABU0FJM8</accession>
<dbReference type="InterPro" id="IPR003764">
    <property type="entry name" value="GlcNAc_6-P_deAcase"/>
</dbReference>
<dbReference type="GO" id="GO:0008448">
    <property type="term" value="F:N-acetylglucosamine-6-phosphate deacetylase activity"/>
    <property type="evidence" value="ECO:0007669"/>
    <property type="project" value="UniProtKB-EC"/>
</dbReference>
<organism evidence="7 8">
    <name type="scientific">Labrys monachus</name>
    <dbReference type="NCBI Taxonomy" id="217067"/>
    <lineage>
        <taxon>Bacteria</taxon>
        <taxon>Pseudomonadati</taxon>
        <taxon>Pseudomonadota</taxon>
        <taxon>Alphaproteobacteria</taxon>
        <taxon>Hyphomicrobiales</taxon>
        <taxon>Xanthobacteraceae</taxon>
        <taxon>Labrys</taxon>
    </lineage>
</organism>
<evidence type="ECO:0000256" key="5">
    <source>
        <dbReference type="PIRNR" id="PIRNR038994"/>
    </source>
</evidence>
<dbReference type="Proteomes" id="UP001237448">
    <property type="component" value="Unassembled WGS sequence"/>
</dbReference>
<dbReference type="InterPro" id="IPR032466">
    <property type="entry name" value="Metal_Hydrolase"/>
</dbReference>
<keyword evidence="4 5" id="KW-0119">Carbohydrate metabolism</keyword>
<gene>
    <name evidence="7" type="ORF">J3R73_004602</name>
</gene>
<sequence>MSQSPQTSPTGHVLTPSGWVRGHVVASEGRIERIEGTPVRRPDDPGLPYILPGFVDLHVHGGDGADYAGGEEGIRRFIRFHARSGTVAMAPTTSTSPVEVIERALADIERVRLSPEAEEPTILGAHLEGPFINPGKLGAQRDMTLAGDPALALRWAGLCRLVVATVAPEIPGGIAVIEALAGRGCRVQAGHSLATAEETALGFARGLSGFTHLFNGMSGLDHRKPGVAAYALAEGRYAELICDLTHVHPALLLAAYRAIPRLYAITDATTAAGCPDGTYRFGDHAIVKAGLVIRLAGRETLAGSAITMLDAFRNLVSLGLSIVQASDLCATRQADYLGLDHLGRLVPGALASFVVLDAGLQLESVWLKGRRGP</sequence>
<keyword evidence="8" id="KW-1185">Reference proteome</keyword>
<evidence type="ECO:0000256" key="3">
    <source>
        <dbReference type="ARBA" id="ARBA00022801"/>
    </source>
</evidence>
<dbReference type="EMBL" id="JAUSVK010000001">
    <property type="protein sequence ID" value="MDQ0394810.1"/>
    <property type="molecule type" value="Genomic_DNA"/>
</dbReference>
<dbReference type="InterPro" id="IPR011059">
    <property type="entry name" value="Metal-dep_hydrolase_composite"/>
</dbReference>
<dbReference type="RefSeq" id="WP_307432562.1">
    <property type="nucleotide sequence ID" value="NZ_JAUSVK010000001.1"/>
</dbReference>
<dbReference type="Pfam" id="PF01979">
    <property type="entry name" value="Amidohydro_1"/>
    <property type="match status" value="1"/>
</dbReference>
<comment type="caution">
    <text evidence="7">The sequence shown here is derived from an EMBL/GenBank/DDBJ whole genome shotgun (WGS) entry which is preliminary data.</text>
</comment>
<evidence type="ECO:0000256" key="1">
    <source>
        <dbReference type="ARBA" id="ARBA00010716"/>
    </source>
</evidence>
<dbReference type="InterPro" id="IPR006680">
    <property type="entry name" value="Amidohydro-rel"/>
</dbReference>
<dbReference type="SUPFAM" id="SSF51556">
    <property type="entry name" value="Metallo-dependent hydrolases"/>
    <property type="match status" value="1"/>
</dbReference>
<dbReference type="Gene3D" id="3.20.20.140">
    <property type="entry name" value="Metal-dependent hydrolases"/>
    <property type="match status" value="1"/>
</dbReference>
<dbReference type="Gene3D" id="2.30.40.10">
    <property type="entry name" value="Urease, subunit C, domain 1"/>
    <property type="match status" value="1"/>
</dbReference>
<evidence type="ECO:0000313" key="8">
    <source>
        <dbReference type="Proteomes" id="UP001237448"/>
    </source>
</evidence>
<evidence type="ECO:0000256" key="4">
    <source>
        <dbReference type="ARBA" id="ARBA00023277"/>
    </source>
</evidence>
<evidence type="ECO:0000313" key="7">
    <source>
        <dbReference type="EMBL" id="MDQ0394810.1"/>
    </source>
</evidence>
<keyword evidence="3 5" id="KW-0378">Hydrolase</keyword>
<feature type="domain" description="Amidohydrolase-related" evidence="6">
    <location>
        <begin position="49"/>
        <end position="358"/>
    </location>
</feature>
<name>A0ABU0FJM8_9HYPH</name>
<protein>
    <submittedName>
        <fullName evidence="7">N-acetylglucosamine-6-phosphate deacetylase</fullName>
        <ecNumber evidence="7">3.5.1.25</ecNumber>
    </submittedName>
</protein>
<dbReference type="SUPFAM" id="SSF51338">
    <property type="entry name" value="Composite domain of metallo-dependent hydrolases"/>
    <property type="match status" value="1"/>
</dbReference>
<reference evidence="7 8" key="1">
    <citation type="submission" date="2023-07" db="EMBL/GenBank/DDBJ databases">
        <title>Genomic Encyclopedia of Type Strains, Phase IV (KMG-IV): sequencing the most valuable type-strain genomes for metagenomic binning, comparative biology and taxonomic classification.</title>
        <authorList>
            <person name="Goeker M."/>
        </authorList>
    </citation>
    <scope>NUCLEOTIDE SEQUENCE [LARGE SCALE GENOMIC DNA]</scope>
    <source>
        <strain evidence="7 8">DSM 5896</strain>
    </source>
</reference>
<keyword evidence="2" id="KW-0479">Metal-binding</keyword>
<dbReference type="EC" id="3.5.1.25" evidence="7"/>
<evidence type="ECO:0000256" key="2">
    <source>
        <dbReference type="ARBA" id="ARBA00022723"/>
    </source>
</evidence>